<feature type="region of interest" description="Disordered" evidence="1">
    <location>
        <begin position="25"/>
        <end position="82"/>
    </location>
</feature>
<reference evidence="2" key="1">
    <citation type="submission" date="2020-12" db="EMBL/GenBank/DDBJ databases">
        <title>Metabolic potential, ecology and presence of endohyphal bacteria is reflected in genomic diversity of Mucoromycotina.</title>
        <authorList>
            <person name="Muszewska A."/>
            <person name="Okrasinska A."/>
            <person name="Steczkiewicz K."/>
            <person name="Drgas O."/>
            <person name="Orlowska M."/>
            <person name="Perlinska-Lenart U."/>
            <person name="Aleksandrzak-Piekarczyk T."/>
            <person name="Szatraj K."/>
            <person name="Zielenkiewicz U."/>
            <person name="Pilsyk S."/>
            <person name="Malc E."/>
            <person name="Mieczkowski P."/>
            <person name="Kruszewska J.S."/>
            <person name="Biernat P."/>
            <person name="Pawlowska J."/>
        </authorList>
    </citation>
    <scope>NUCLEOTIDE SEQUENCE</scope>
    <source>
        <strain evidence="2">WA0000051536</strain>
    </source>
</reference>
<name>A0A8H7PWW2_9FUNG</name>
<evidence type="ECO:0000313" key="2">
    <source>
        <dbReference type="EMBL" id="KAG2181857.1"/>
    </source>
</evidence>
<sequence length="351" mass="39665">MTASFGQCLLTANKSHGLPDQQFILMKRRGPPPPFAPPPPGYGYGAPPRDWDGYRPYPRRGDYPPPPRPYKRGRPMPPSRPIRTDLFEFRLEKLVIGEYTAESGEQNEGEDRLRFYLKDSSNDASKPDSIALTVKDGQQRIVIDASNIESIEISQKTGHFHFRVDGEFKVFVESKRALQKLENANFVECEEDPTGGQLAVVKEFDCYVNMKNPITMPKDTEPNVQKWSGETSRYKEIIKVLDADAPRTLDDVISDWARTSPVGLPSERLLFAKIQLKKDDRLFEIISTLAHAESAVGPAVDMLMSDFKKSTEGKVTKEEMEDRVKSMVMAMPEPAILKSLDIIWANESDKL</sequence>
<proteinExistence type="predicted"/>
<protein>
    <submittedName>
        <fullName evidence="2">Uncharacterized protein</fullName>
    </submittedName>
</protein>
<evidence type="ECO:0000313" key="3">
    <source>
        <dbReference type="Proteomes" id="UP000612746"/>
    </source>
</evidence>
<dbReference type="Proteomes" id="UP000612746">
    <property type="component" value="Unassembled WGS sequence"/>
</dbReference>
<accession>A0A8H7PWW2</accession>
<comment type="caution">
    <text evidence="2">The sequence shown here is derived from an EMBL/GenBank/DDBJ whole genome shotgun (WGS) entry which is preliminary data.</text>
</comment>
<feature type="compositionally biased region" description="Pro residues" evidence="1">
    <location>
        <begin position="31"/>
        <end position="41"/>
    </location>
</feature>
<organism evidence="2 3">
    <name type="scientific">Umbelopsis vinacea</name>
    <dbReference type="NCBI Taxonomy" id="44442"/>
    <lineage>
        <taxon>Eukaryota</taxon>
        <taxon>Fungi</taxon>
        <taxon>Fungi incertae sedis</taxon>
        <taxon>Mucoromycota</taxon>
        <taxon>Mucoromycotina</taxon>
        <taxon>Umbelopsidomycetes</taxon>
        <taxon>Umbelopsidales</taxon>
        <taxon>Umbelopsidaceae</taxon>
        <taxon>Umbelopsis</taxon>
    </lineage>
</organism>
<dbReference type="EMBL" id="JAEPRA010000008">
    <property type="protein sequence ID" value="KAG2181857.1"/>
    <property type="molecule type" value="Genomic_DNA"/>
</dbReference>
<keyword evidence="3" id="KW-1185">Reference proteome</keyword>
<evidence type="ECO:0000256" key="1">
    <source>
        <dbReference type="SAM" id="MobiDB-lite"/>
    </source>
</evidence>
<gene>
    <name evidence="2" type="ORF">INT44_008673</name>
</gene>
<dbReference type="OrthoDB" id="431557at2759"/>
<dbReference type="AlphaFoldDB" id="A0A8H7PWW2"/>